<dbReference type="PROSITE" id="PS51746">
    <property type="entry name" value="PPM_2"/>
    <property type="match status" value="1"/>
</dbReference>
<evidence type="ECO:0000256" key="5">
    <source>
        <dbReference type="ARBA" id="ARBA00022801"/>
    </source>
</evidence>
<dbReference type="WBParaSite" id="ACOC_0000944301-mRNA-1">
    <property type="protein sequence ID" value="ACOC_0000944301-mRNA-1"/>
    <property type="gene ID" value="ACOC_0000944301"/>
</dbReference>
<proteinExistence type="inferred from homology"/>
<evidence type="ECO:0000313" key="14">
    <source>
        <dbReference type="WBParaSite" id="ACOC_0000944301-mRNA-1"/>
    </source>
</evidence>
<keyword evidence="7 9" id="KW-0904">Protein phosphatase</keyword>
<protein>
    <recommendedName>
        <fullName evidence="3">protein-serine/threonine phosphatase</fullName>
        <ecNumber evidence="3">3.1.3.16</ecNumber>
    </recommendedName>
</protein>
<evidence type="ECO:0000256" key="10">
    <source>
        <dbReference type="SAM" id="MobiDB-lite"/>
    </source>
</evidence>
<dbReference type="Gene3D" id="3.60.40.10">
    <property type="entry name" value="PPM-type phosphatase domain"/>
    <property type="match status" value="2"/>
</dbReference>
<dbReference type="InterPro" id="IPR036457">
    <property type="entry name" value="PPM-type-like_dom_sf"/>
</dbReference>
<feature type="domain" description="PPM-type phosphatase" evidence="11">
    <location>
        <begin position="23"/>
        <end position="384"/>
    </location>
</feature>
<reference evidence="14" key="1">
    <citation type="submission" date="2016-04" db="UniProtKB">
        <authorList>
            <consortium name="WormBaseParasite"/>
        </authorList>
    </citation>
    <scope>IDENTIFICATION</scope>
</reference>
<dbReference type="InterPro" id="IPR015655">
    <property type="entry name" value="PP2C"/>
</dbReference>
<keyword evidence="6" id="KW-0460">Magnesium</keyword>
<keyword evidence="5 9" id="KW-0378">Hydrolase</keyword>
<evidence type="ECO:0000256" key="7">
    <source>
        <dbReference type="ARBA" id="ARBA00022912"/>
    </source>
</evidence>
<dbReference type="STRING" id="334426.A0A158PK04"/>
<sequence>MGAYLDKPVTEKETESGQGNGLTYGATCMQGWRVKQEDAHNCIIDLNGEWSMFAVYDGHGGDEVSRYTASRLPDYFKEREFWASDDFVATLQQIFIDFDDVLRSEEVMKQLKKMAKEGSGTSERGDDADNSSDECDRIQTIEEILFLQVVCYAVTKKFKFEILAIDKRFVTTLCLLRELRDDEESEDDSDFTEPDVEAEDEECDDEDDMDVLQDVDIPGGLETPGEDSGTTACVCLMNKQRIIVANAGDSRAVLCRGGIAVDLSIDHKPEDDIEKKRIVNAGGYVNEDGRVNGGLNLSRAFGDHSYKKNFDLPLRDQMITALPDVRVETLQPSDEFLVLACDGIWCVCYIIKIALCMLCDHCLAPTTAGDGTGCDNMTVIITTITH</sequence>
<dbReference type="PANTHER" id="PTHR13832:SF803">
    <property type="entry name" value="PROTEIN PHOSPHATASE 1G"/>
    <property type="match status" value="1"/>
</dbReference>
<evidence type="ECO:0000259" key="11">
    <source>
        <dbReference type="PROSITE" id="PS51746"/>
    </source>
</evidence>
<dbReference type="OrthoDB" id="10264738at2759"/>
<feature type="region of interest" description="Disordered" evidence="10">
    <location>
        <begin position="184"/>
        <end position="207"/>
    </location>
</feature>
<feature type="region of interest" description="Disordered" evidence="10">
    <location>
        <begin position="113"/>
        <end position="133"/>
    </location>
</feature>
<dbReference type="PROSITE" id="PS01032">
    <property type="entry name" value="PPM_1"/>
    <property type="match status" value="1"/>
</dbReference>
<dbReference type="EC" id="3.1.3.16" evidence="3"/>
<evidence type="ECO:0000313" key="13">
    <source>
        <dbReference type="Proteomes" id="UP000267027"/>
    </source>
</evidence>
<dbReference type="InterPro" id="IPR001932">
    <property type="entry name" value="PPM-type_phosphatase-like_dom"/>
</dbReference>
<evidence type="ECO:0000256" key="3">
    <source>
        <dbReference type="ARBA" id="ARBA00013081"/>
    </source>
</evidence>
<keyword evidence="13" id="KW-1185">Reference proteome</keyword>
<dbReference type="InterPro" id="IPR000222">
    <property type="entry name" value="PP2C_BS"/>
</dbReference>
<dbReference type="Pfam" id="PF00481">
    <property type="entry name" value="PP2C"/>
    <property type="match status" value="2"/>
</dbReference>
<dbReference type="PANTHER" id="PTHR13832">
    <property type="entry name" value="PROTEIN PHOSPHATASE 2C"/>
    <property type="match status" value="1"/>
</dbReference>
<organism evidence="14">
    <name type="scientific">Angiostrongylus costaricensis</name>
    <name type="common">Nematode worm</name>
    <dbReference type="NCBI Taxonomy" id="334426"/>
    <lineage>
        <taxon>Eukaryota</taxon>
        <taxon>Metazoa</taxon>
        <taxon>Ecdysozoa</taxon>
        <taxon>Nematoda</taxon>
        <taxon>Chromadorea</taxon>
        <taxon>Rhabditida</taxon>
        <taxon>Rhabditina</taxon>
        <taxon>Rhabditomorpha</taxon>
        <taxon>Strongyloidea</taxon>
        <taxon>Metastrongylidae</taxon>
        <taxon>Angiostrongylus</taxon>
    </lineage>
</organism>
<keyword evidence="4" id="KW-0479">Metal-binding</keyword>
<evidence type="ECO:0000256" key="8">
    <source>
        <dbReference type="ARBA" id="ARBA00023211"/>
    </source>
</evidence>
<dbReference type="Proteomes" id="UP000267027">
    <property type="component" value="Unassembled WGS sequence"/>
</dbReference>
<comment type="cofactor">
    <cofactor evidence="1">
        <name>Mn(2+)</name>
        <dbReference type="ChEBI" id="CHEBI:29035"/>
    </cofactor>
</comment>
<evidence type="ECO:0000256" key="1">
    <source>
        <dbReference type="ARBA" id="ARBA00001936"/>
    </source>
</evidence>
<evidence type="ECO:0000256" key="4">
    <source>
        <dbReference type="ARBA" id="ARBA00022723"/>
    </source>
</evidence>
<evidence type="ECO:0000256" key="6">
    <source>
        <dbReference type="ARBA" id="ARBA00022842"/>
    </source>
</evidence>
<name>A0A158PK04_ANGCS</name>
<dbReference type="AlphaFoldDB" id="A0A158PK04"/>
<reference evidence="12 13" key="2">
    <citation type="submission" date="2018-11" db="EMBL/GenBank/DDBJ databases">
        <authorList>
            <consortium name="Pathogen Informatics"/>
        </authorList>
    </citation>
    <scope>NUCLEOTIDE SEQUENCE [LARGE SCALE GENOMIC DNA]</scope>
    <source>
        <strain evidence="12 13">Costa Rica</strain>
    </source>
</reference>
<dbReference type="GO" id="GO:0046872">
    <property type="term" value="F:metal ion binding"/>
    <property type="evidence" value="ECO:0007669"/>
    <property type="project" value="UniProtKB-KW"/>
</dbReference>
<comment type="similarity">
    <text evidence="2 9">Belongs to the PP2C family.</text>
</comment>
<dbReference type="CDD" id="cd00143">
    <property type="entry name" value="PP2Cc"/>
    <property type="match status" value="1"/>
</dbReference>
<keyword evidence="8" id="KW-0464">Manganese</keyword>
<dbReference type="OMA" id="FYCANIG"/>
<evidence type="ECO:0000256" key="2">
    <source>
        <dbReference type="ARBA" id="ARBA00006702"/>
    </source>
</evidence>
<dbReference type="SMART" id="SM00332">
    <property type="entry name" value="PP2Cc"/>
    <property type="match status" value="1"/>
</dbReference>
<evidence type="ECO:0000256" key="9">
    <source>
        <dbReference type="RuleBase" id="RU003465"/>
    </source>
</evidence>
<gene>
    <name evidence="12" type="ORF">ACOC_LOCUS9444</name>
</gene>
<accession>A0A158PK04</accession>
<evidence type="ECO:0000313" key="12">
    <source>
        <dbReference type="EMBL" id="VDM61029.1"/>
    </source>
</evidence>
<dbReference type="GO" id="GO:0004722">
    <property type="term" value="F:protein serine/threonine phosphatase activity"/>
    <property type="evidence" value="ECO:0007669"/>
    <property type="project" value="UniProtKB-EC"/>
</dbReference>
<dbReference type="EMBL" id="UYYA01004298">
    <property type="protein sequence ID" value="VDM61029.1"/>
    <property type="molecule type" value="Genomic_DNA"/>
</dbReference>
<dbReference type="SUPFAM" id="SSF81606">
    <property type="entry name" value="PP2C-like"/>
    <property type="match status" value="1"/>
</dbReference>